<accession>A0A917DB39</accession>
<dbReference type="InterPro" id="IPR002941">
    <property type="entry name" value="DNA_methylase_N4/N6"/>
</dbReference>
<evidence type="ECO:0000256" key="5">
    <source>
        <dbReference type="SAM" id="MobiDB-lite"/>
    </source>
</evidence>
<dbReference type="Proteomes" id="UP000613160">
    <property type="component" value="Unassembled WGS sequence"/>
</dbReference>
<gene>
    <name evidence="7" type="ORF">GCM10011335_23590</name>
</gene>
<protein>
    <recommendedName>
        <fullName evidence="1">site-specific DNA-methyltransferase (adenine-specific)</fullName>
        <ecNumber evidence="1">2.1.1.72</ecNumber>
    </recommendedName>
</protein>
<evidence type="ECO:0000259" key="6">
    <source>
        <dbReference type="Pfam" id="PF01555"/>
    </source>
</evidence>
<sequence>MDEPRLFLGGRVALHAGDCLDVLRGLPDNSIDAINTDPPYALTSITERFGGEGAAPAQFGTDGAFARASRGFMGKKWDTGERAFSVEFWRECLRVLKPGGHLVAFSGTRTYHRMAVAIEDAGFDIRDQLAWAYGTGFPKSHNVSKALQRRRVEDVSAVRVICRAVRDAMDARDLKSKDLVLHFGGCHPRLIDHWAARDTDSQPALPTWQQWETLTALLALDRSLDAEVRRLNDRKGLAGDAWTTAEVLAEHDGVPGGFGEHRFSSRDRTIREATDEAAEWVGWQTALKPAWEPICLARKPVEGTVAENCLKWGTGALNVGGCRVGQDSVTTRLQSMAAVHGGAFGDPATSAARRGLEATISDPRVGRYPANIVHDGSAEVASCFPMVDEVSASRFFYSAKADGDDRHGLNHPTIKPVDLMRWLARLTCRKGGTILDPFAGTGTTAEAAYWEGCNAVLVEREEEYQAAIAIRMGLVLAGPDEKKRARTKLAAAEGLPLFGGVEAEPAPFARGVLGGFADDALTAQERGKAATARKARARANDKSQSGAAQP</sequence>
<evidence type="ECO:0000256" key="2">
    <source>
        <dbReference type="ARBA" id="ARBA00022603"/>
    </source>
</evidence>
<dbReference type="Gene3D" id="3.40.50.150">
    <property type="entry name" value="Vaccinia Virus protein VP39"/>
    <property type="match status" value="2"/>
</dbReference>
<evidence type="ECO:0000256" key="1">
    <source>
        <dbReference type="ARBA" id="ARBA00011900"/>
    </source>
</evidence>
<proteinExistence type="predicted"/>
<dbReference type="InterPro" id="IPR029063">
    <property type="entry name" value="SAM-dependent_MTases_sf"/>
</dbReference>
<dbReference type="GO" id="GO:0003677">
    <property type="term" value="F:DNA binding"/>
    <property type="evidence" value="ECO:0007669"/>
    <property type="project" value="InterPro"/>
</dbReference>
<comment type="catalytic activity">
    <reaction evidence="4">
        <text>a 2'-deoxyadenosine in DNA + S-adenosyl-L-methionine = an N(6)-methyl-2'-deoxyadenosine in DNA + S-adenosyl-L-homocysteine + H(+)</text>
        <dbReference type="Rhea" id="RHEA:15197"/>
        <dbReference type="Rhea" id="RHEA-COMP:12418"/>
        <dbReference type="Rhea" id="RHEA-COMP:12419"/>
        <dbReference type="ChEBI" id="CHEBI:15378"/>
        <dbReference type="ChEBI" id="CHEBI:57856"/>
        <dbReference type="ChEBI" id="CHEBI:59789"/>
        <dbReference type="ChEBI" id="CHEBI:90615"/>
        <dbReference type="ChEBI" id="CHEBI:90616"/>
        <dbReference type="EC" id="2.1.1.72"/>
    </reaction>
</comment>
<organism evidence="7 8">
    <name type="scientific">Aureimonas glaciei</name>
    <dbReference type="NCBI Taxonomy" id="1776957"/>
    <lineage>
        <taxon>Bacteria</taxon>
        <taxon>Pseudomonadati</taxon>
        <taxon>Pseudomonadota</taxon>
        <taxon>Alphaproteobacteria</taxon>
        <taxon>Hyphomicrobiales</taxon>
        <taxon>Aurantimonadaceae</taxon>
        <taxon>Aureimonas</taxon>
    </lineage>
</organism>
<name>A0A917DB39_9HYPH</name>
<dbReference type="PRINTS" id="PR00508">
    <property type="entry name" value="S21N4MTFRASE"/>
</dbReference>
<dbReference type="Pfam" id="PF01555">
    <property type="entry name" value="N6_N4_Mtase"/>
    <property type="match status" value="2"/>
</dbReference>
<dbReference type="AlphaFoldDB" id="A0A917DB39"/>
<keyword evidence="3" id="KW-0808">Transferase</keyword>
<keyword evidence="2" id="KW-0489">Methyltransferase</keyword>
<evidence type="ECO:0000313" key="8">
    <source>
        <dbReference type="Proteomes" id="UP000613160"/>
    </source>
</evidence>
<dbReference type="EC" id="2.1.1.72" evidence="1"/>
<reference evidence="7" key="1">
    <citation type="journal article" date="2014" name="Int. J. Syst. Evol. Microbiol.">
        <title>Complete genome sequence of Corynebacterium casei LMG S-19264T (=DSM 44701T), isolated from a smear-ripened cheese.</title>
        <authorList>
            <consortium name="US DOE Joint Genome Institute (JGI-PGF)"/>
            <person name="Walter F."/>
            <person name="Albersmeier A."/>
            <person name="Kalinowski J."/>
            <person name="Ruckert C."/>
        </authorList>
    </citation>
    <scope>NUCLEOTIDE SEQUENCE</scope>
    <source>
        <strain evidence="7">CGMCC 1.15493</strain>
    </source>
</reference>
<evidence type="ECO:0000256" key="3">
    <source>
        <dbReference type="ARBA" id="ARBA00022679"/>
    </source>
</evidence>
<dbReference type="SUPFAM" id="SSF53335">
    <property type="entry name" value="S-adenosyl-L-methionine-dependent methyltransferases"/>
    <property type="match status" value="1"/>
</dbReference>
<feature type="region of interest" description="Disordered" evidence="5">
    <location>
        <begin position="527"/>
        <end position="550"/>
    </location>
</feature>
<evidence type="ECO:0000313" key="7">
    <source>
        <dbReference type="EMBL" id="GGD19959.1"/>
    </source>
</evidence>
<dbReference type="InterPro" id="IPR001091">
    <property type="entry name" value="RM_Methyltransferase"/>
</dbReference>
<dbReference type="EMBL" id="BMJJ01000005">
    <property type="protein sequence ID" value="GGD19959.1"/>
    <property type="molecule type" value="Genomic_DNA"/>
</dbReference>
<evidence type="ECO:0000256" key="4">
    <source>
        <dbReference type="ARBA" id="ARBA00047942"/>
    </source>
</evidence>
<dbReference type="GO" id="GO:0008170">
    <property type="term" value="F:N-methyltransferase activity"/>
    <property type="evidence" value="ECO:0007669"/>
    <property type="project" value="InterPro"/>
</dbReference>
<keyword evidence="8" id="KW-1185">Reference proteome</keyword>
<dbReference type="GO" id="GO:0032259">
    <property type="term" value="P:methylation"/>
    <property type="evidence" value="ECO:0007669"/>
    <property type="project" value="UniProtKB-KW"/>
</dbReference>
<feature type="domain" description="DNA methylase N-4/N-6" evidence="6">
    <location>
        <begin position="31"/>
        <end position="141"/>
    </location>
</feature>
<feature type="domain" description="DNA methylase N-4/N-6" evidence="6">
    <location>
        <begin position="398"/>
        <end position="467"/>
    </location>
</feature>
<reference evidence="7" key="2">
    <citation type="submission" date="2020-09" db="EMBL/GenBank/DDBJ databases">
        <authorList>
            <person name="Sun Q."/>
            <person name="Zhou Y."/>
        </authorList>
    </citation>
    <scope>NUCLEOTIDE SEQUENCE</scope>
    <source>
        <strain evidence="7">CGMCC 1.15493</strain>
    </source>
</reference>
<dbReference type="GO" id="GO:0009007">
    <property type="term" value="F:site-specific DNA-methyltransferase (adenine-specific) activity"/>
    <property type="evidence" value="ECO:0007669"/>
    <property type="project" value="UniProtKB-EC"/>
</dbReference>
<comment type="caution">
    <text evidence="7">The sequence shown here is derived from an EMBL/GenBank/DDBJ whole genome shotgun (WGS) entry which is preliminary data.</text>
</comment>